<dbReference type="SUPFAM" id="SSF52980">
    <property type="entry name" value="Restriction endonuclease-like"/>
    <property type="match status" value="1"/>
</dbReference>
<accession>A0A7X2PEG8</accession>
<dbReference type="SUPFAM" id="SSF52540">
    <property type="entry name" value="P-loop containing nucleoside triphosphate hydrolases"/>
    <property type="match status" value="1"/>
</dbReference>
<reference evidence="3 4" key="1">
    <citation type="submission" date="2019-08" db="EMBL/GenBank/DDBJ databases">
        <title>In-depth cultivation of the pig gut microbiome towards novel bacterial diversity and tailored functional studies.</title>
        <authorList>
            <person name="Wylensek D."/>
            <person name="Hitch T.C.A."/>
            <person name="Clavel T."/>
        </authorList>
    </citation>
    <scope>NUCLEOTIDE SEQUENCE [LARGE SCALE GENOMIC DNA]</scope>
    <source>
        <strain evidence="3 4">NM-380-WT-3C1</strain>
    </source>
</reference>
<dbReference type="InterPro" id="IPR036390">
    <property type="entry name" value="WH_DNA-bd_sf"/>
</dbReference>
<proteinExistence type="predicted"/>
<dbReference type="RefSeq" id="WP_154427020.1">
    <property type="nucleotide sequence ID" value="NZ_VUNN01000043.1"/>
</dbReference>
<dbReference type="InterPro" id="IPR011579">
    <property type="entry name" value="ATPase_dom"/>
</dbReference>
<dbReference type="Pfam" id="PF03008">
    <property type="entry name" value="DUF234"/>
    <property type="match status" value="1"/>
</dbReference>
<evidence type="ECO:0000313" key="3">
    <source>
        <dbReference type="EMBL" id="MSU07348.1"/>
    </source>
</evidence>
<evidence type="ECO:0000313" key="4">
    <source>
        <dbReference type="Proteomes" id="UP000460549"/>
    </source>
</evidence>
<dbReference type="PANTHER" id="PTHR34704:SF1">
    <property type="entry name" value="ATPASE"/>
    <property type="match status" value="1"/>
</dbReference>
<dbReference type="InterPro" id="IPR004256">
    <property type="entry name" value="DUF234"/>
</dbReference>
<keyword evidence="3" id="KW-0547">Nucleotide-binding</keyword>
<feature type="domain" description="ATPase" evidence="1">
    <location>
        <begin position="4"/>
        <end position="204"/>
    </location>
</feature>
<gene>
    <name evidence="3" type="ORF">FYJ80_11385</name>
</gene>
<keyword evidence="3" id="KW-0067">ATP-binding</keyword>
<dbReference type="InterPro" id="IPR027417">
    <property type="entry name" value="P-loop_NTPase"/>
</dbReference>
<feature type="domain" description="DUF234" evidence="2">
    <location>
        <begin position="310"/>
        <end position="402"/>
    </location>
</feature>
<dbReference type="GO" id="GO:0005524">
    <property type="term" value="F:ATP binding"/>
    <property type="evidence" value="ECO:0007669"/>
    <property type="project" value="UniProtKB-KW"/>
</dbReference>
<dbReference type="Gene3D" id="3.40.50.300">
    <property type="entry name" value="P-loop containing nucleotide triphosphate hydrolases"/>
    <property type="match status" value="1"/>
</dbReference>
<organism evidence="3 4">
    <name type="scientific">Bullifex porci</name>
    <dbReference type="NCBI Taxonomy" id="2606638"/>
    <lineage>
        <taxon>Bacteria</taxon>
        <taxon>Pseudomonadati</taxon>
        <taxon>Spirochaetota</taxon>
        <taxon>Spirochaetia</taxon>
        <taxon>Spirochaetales</taxon>
        <taxon>Spirochaetaceae</taxon>
        <taxon>Bullifex</taxon>
    </lineage>
</organism>
<dbReference type="EMBL" id="VUNN01000043">
    <property type="protein sequence ID" value="MSU07348.1"/>
    <property type="molecule type" value="Genomic_DNA"/>
</dbReference>
<dbReference type="PANTHER" id="PTHR34704">
    <property type="entry name" value="ATPASE"/>
    <property type="match status" value="1"/>
</dbReference>
<dbReference type="Pfam" id="PF01637">
    <property type="entry name" value="ATPase_2"/>
    <property type="match status" value="1"/>
</dbReference>
<evidence type="ECO:0000259" key="2">
    <source>
        <dbReference type="Pfam" id="PF03008"/>
    </source>
</evidence>
<evidence type="ECO:0000259" key="1">
    <source>
        <dbReference type="Pfam" id="PF01637"/>
    </source>
</evidence>
<name>A0A7X2PEG8_9SPIO</name>
<comment type="caution">
    <text evidence="3">The sequence shown here is derived from an EMBL/GenBank/DDBJ whole genome shotgun (WGS) entry which is preliminary data.</text>
</comment>
<dbReference type="InterPro" id="IPR011335">
    <property type="entry name" value="Restrct_endonuc-II-like"/>
</dbReference>
<keyword evidence="4" id="KW-1185">Reference proteome</keyword>
<dbReference type="AlphaFoldDB" id="A0A7X2PEG8"/>
<dbReference type="Proteomes" id="UP000460549">
    <property type="component" value="Unassembled WGS sequence"/>
</dbReference>
<sequence length="458" mass="52570">MEKFIGREKELKELEKRFSSDAFEFIIVYGRKRVGKTMLIEQSINNRRCIFLQGTSNLKYNLEELSNQVFSLYLEYQGLIKFNSYQDFFRFLSVKTKDESLIVVFDEISYIAQADPSFLEILQSFIDHDFKSCKLKLILSGSSVHFMESNVMGPQSPLFGRRTLSLRLKPFRINESGRFLSSWSIDDKASAHVLTGGIPFYLKLLSSYKNLESALNDLFFTPTGFLYNEERVLFNSSVRALNNYEMVLSTIAGGANKTGDIANKVGLDKANVSSILQNLCMMGIVEEVYSIAPKLKKIGWHITDGYFAFYFRFIYPYRNLIERNQGIIALNHTYENLSTFIGRRIEPDFIDYVLGNTLFAPERYGFSEFPTPINKQNEEIDLVAIDREGRYLFGECKWRNQKVGEDVLTSLARKASLLSSSVYGLYVCSKSGFTDEALEMAKHNNKFHLINGDELLES</sequence>
<protein>
    <submittedName>
        <fullName evidence="3">ATP-binding protein</fullName>
    </submittedName>
</protein>
<dbReference type="SUPFAM" id="SSF46785">
    <property type="entry name" value="Winged helix' DNA-binding domain"/>
    <property type="match status" value="1"/>
</dbReference>